<evidence type="ECO:0000256" key="2">
    <source>
        <dbReference type="ARBA" id="ARBA00023125"/>
    </source>
</evidence>
<dbReference type="Gene3D" id="1.10.10.10">
    <property type="entry name" value="Winged helix-like DNA-binding domain superfamily/Winged helix DNA-binding domain"/>
    <property type="match status" value="1"/>
</dbReference>
<feature type="domain" description="HTH gntR-type" evidence="4">
    <location>
        <begin position="2"/>
        <end position="69"/>
    </location>
</feature>
<gene>
    <name evidence="5" type="ORF">BKA02_000503</name>
</gene>
<dbReference type="Proteomes" id="UP000552045">
    <property type="component" value="Unassembled WGS sequence"/>
</dbReference>
<comment type="caution">
    <text evidence="5">The sequence shown here is derived from an EMBL/GenBank/DDBJ whole genome shotgun (WGS) entry which is preliminary data.</text>
</comment>
<sequence length="235" mass="25725">MAYKYETVAADIRAMVASSLSPHQAIPSERELEATHGVSRLTIRHAIATLIDEGLLYNVHGSGTFVGSPTLFSKTPKLTSFTEDMKSRGHEASSRLLTMSREPASTETAHALGIPAGTECARLRRLRLADGEPIAVEDVRVPGPLLDIEEFTSTSSLYEVLADAGHEVYRAEQEIKAIALDEEAAHLLRVPLGTPALGVSRVSSDRRGRSIEYAFTLYRADRYTFQLAVTREADK</sequence>
<keyword evidence="3" id="KW-0804">Transcription</keyword>
<dbReference type="PRINTS" id="PR00035">
    <property type="entry name" value="HTHGNTR"/>
</dbReference>
<proteinExistence type="predicted"/>
<reference evidence="5 6" key="1">
    <citation type="submission" date="2020-07" db="EMBL/GenBank/DDBJ databases">
        <title>Sequencing the genomes of 1000 actinobacteria strains.</title>
        <authorList>
            <person name="Klenk H.-P."/>
        </authorList>
    </citation>
    <scope>NUCLEOTIDE SEQUENCE [LARGE SCALE GENOMIC DNA]</scope>
    <source>
        <strain evidence="5 6">DSM 22185</strain>
    </source>
</reference>
<dbReference type="GO" id="GO:0045892">
    <property type="term" value="P:negative regulation of DNA-templated transcription"/>
    <property type="evidence" value="ECO:0007669"/>
    <property type="project" value="TreeGrafter"/>
</dbReference>
<dbReference type="SMART" id="SM00345">
    <property type="entry name" value="HTH_GNTR"/>
    <property type="match status" value="1"/>
</dbReference>
<evidence type="ECO:0000313" key="6">
    <source>
        <dbReference type="Proteomes" id="UP000552045"/>
    </source>
</evidence>
<dbReference type="InterPro" id="IPR028978">
    <property type="entry name" value="Chorismate_lyase_/UTRA_dom_sf"/>
</dbReference>
<dbReference type="Pfam" id="PF07702">
    <property type="entry name" value="UTRA"/>
    <property type="match status" value="1"/>
</dbReference>
<dbReference type="CDD" id="cd07377">
    <property type="entry name" value="WHTH_GntR"/>
    <property type="match status" value="1"/>
</dbReference>
<keyword evidence="1" id="KW-0805">Transcription regulation</keyword>
<evidence type="ECO:0000256" key="1">
    <source>
        <dbReference type="ARBA" id="ARBA00023015"/>
    </source>
</evidence>
<dbReference type="RefSeq" id="WP_179430986.1">
    <property type="nucleotide sequence ID" value="NZ_BAABLC010000005.1"/>
</dbReference>
<dbReference type="InterPro" id="IPR036388">
    <property type="entry name" value="WH-like_DNA-bd_sf"/>
</dbReference>
<accession>A0A7Y9ET52</accession>
<keyword evidence="6" id="KW-1185">Reference proteome</keyword>
<dbReference type="InterPro" id="IPR050679">
    <property type="entry name" value="Bact_HTH_transcr_reg"/>
</dbReference>
<dbReference type="PANTHER" id="PTHR44846">
    <property type="entry name" value="MANNOSYL-D-GLYCERATE TRANSPORT/METABOLISM SYSTEM REPRESSOR MNGR-RELATED"/>
    <property type="match status" value="1"/>
</dbReference>
<dbReference type="GO" id="GO:0003677">
    <property type="term" value="F:DNA binding"/>
    <property type="evidence" value="ECO:0007669"/>
    <property type="project" value="UniProtKB-KW"/>
</dbReference>
<dbReference type="SMART" id="SM00866">
    <property type="entry name" value="UTRA"/>
    <property type="match status" value="1"/>
</dbReference>
<evidence type="ECO:0000256" key="3">
    <source>
        <dbReference type="ARBA" id="ARBA00023163"/>
    </source>
</evidence>
<evidence type="ECO:0000259" key="4">
    <source>
        <dbReference type="PROSITE" id="PS50949"/>
    </source>
</evidence>
<dbReference type="PROSITE" id="PS50949">
    <property type="entry name" value="HTH_GNTR"/>
    <property type="match status" value="1"/>
</dbReference>
<dbReference type="Pfam" id="PF00392">
    <property type="entry name" value="GntR"/>
    <property type="match status" value="1"/>
</dbReference>
<keyword evidence="2" id="KW-0238">DNA-binding</keyword>
<dbReference type="InterPro" id="IPR036390">
    <property type="entry name" value="WH_DNA-bd_sf"/>
</dbReference>
<protein>
    <submittedName>
        <fullName evidence="5">GntR family transcriptional regulator</fullName>
    </submittedName>
</protein>
<dbReference type="SUPFAM" id="SSF64288">
    <property type="entry name" value="Chorismate lyase-like"/>
    <property type="match status" value="1"/>
</dbReference>
<dbReference type="Gene3D" id="3.40.1410.10">
    <property type="entry name" value="Chorismate lyase-like"/>
    <property type="match status" value="1"/>
</dbReference>
<dbReference type="AlphaFoldDB" id="A0A7Y9ET52"/>
<dbReference type="EMBL" id="JACCBH010000001">
    <property type="protein sequence ID" value="NYD53448.1"/>
    <property type="molecule type" value="Genomic_DNA"/>
</dbReference>
<dbReference type="InterPro" id="IPR011663">
    <property type="entry name" value="UTRA"/>
</dbReference>
<dbReference type="GO" id="GO:0003700">
    <property type="term" value="F:DNA-binding transcription factor activity"/>
    <property type="evidence" value="ECO:0007669"/>
    <property type="project" value="InterPro"/>
</dbReference>
<dbReference type="InterPro" id="IPR000524">
    <property type="entry name" value="Tscrpt_reg_HTH_GntR"/>
</dbReference>
<organism evidence="5 6">
    <name type="scientific">Microbacterium pseudoresistens</name>
    <dbReference type="NCBI Taxonomy" id="640634"/>
    <lineage>
        <taxon>Bacteria</taxon>
        <taxon>Bacillati</taxon>
        <taxon>Actinomycetota</taxon>
        <taxon>Actinomycetes</taxon>
        <taxon>Micrococcales</taxon>
        <taxon>Microbacteriaceae</taxon>
        <taxon>Microbacterium</taxon>
    </lineage>
</organism>
<name>A0A7Y9ET52_9MICO</name>
<dbReference type="PANTHER" id="PTHR44846:SF1">
    <property type="entry name" value="MANNOSYL-D-GLYCERATE TRANSPORT_METABOLISM SYSTEM REPRESSOR MNGR-RELATED"/>
    <property type="match status" value="1"/>
</dbReference>
<dbReference type="SUPFAM" id="SSF46785">
    <property type="entry name" value="Winged helix' DNA-binding domain"/>
    <property type="match status" value="1"/>
</dbReference>
<evidence type="ECO:0000313" key="5">
    <source>
        <dbReference type="EMBL" id="NYD53448.1"/>
    </source>
</evidence>